<keyword evidence="4" id="KW-1185">Reference proteome</keyword>
<dbReference type="GO" id="GO:0017148">
    <property type="term" value="P:negative regulation of translation"/>
    <property type="evidence" value="ECO:0007669"/>
    <property type="project" value="UniProtKB-UniRule"/>
</dbReference>
<reference evidence="4" key="2">
    <citation type="submission" date="2016-04" db="EMBL/GenBank/DDBJ databases">
        <title>First Complete Genome Sequence of a Subdivision 6 Acidobacterium.</title>
        <authorList>
            <person name="Huang S."/>
            <person name="Vieira S."/>
            <person name="Bunk B."/>
            <person name="Riedel T."/>
            <person name="Sproeer C."/>
            <person name="Overmann J."/>
        </authorList>
    </citation>
    <scope>NUCLEOTIDE SEQUENCE [LARGE SCALE GENOMIC DNA]</scope>
    <source>
        <strain evidence="4">DSM 100886 HEG_-6_39</strain>
    </source>
</reference>
<dbReference type="KEGG" id="abac:LuPra_05496"/>
<dbReference type="HAMAP" id="MF_01477">
    <property type="entry name" value="Iojap_RsfS"/>
    <property type="match status" value="1"/>
</dbReference>
<comment type="subcellular location">
    <subcellularLocation>
        <location evidence="2">Cytoplasm</location>
    </subcellularLocation>
</comment>
<dbReference type="RefSeq" id="WP_110173695.1">
    <property type="nucleotide sequence ID" value="NZ_CP015136.1"/>
</dbReference>
<organism evidence="3 4">
    <name type="scientific">Luteitalea pratensis</name>
    <dbReference type="NCBI Taxonomy" id="1855912"/>
    <lineage>
        <taxon>Bacteria</taxon>
        <taxon>Pseudomonadati</taxon>
        <taxon>Acidobacteriota</taxon>
        <taxon>Vicinamibacteria</taxon>
        <taxon>Vicinamibacterales</taxon>
        <taxon>Vicinamibacteraceae</taxon>
        <taxon>Luteitalea</taxon>
    </lineage>
</organism>
<name>A0A143PVN5_LUTPR</name>
<dbReference type="STRING" id="1855912.LuPra_05496"/>
<keyword evidence="2" id="KW-0810">Translation regulation</keyword>
<gene>
    <name evidence="2 3" type="primary">rsfS</name>
    <name evidence="3" type="ORF">LuPra_05496</name>
</gene>
<protein>
    <recommendedName>
        <fullName evidence="2">Ribosomal silencing factor RsfS</fullName>
    </recommendedName>
</protein>
<dbReference type="Proteomes" id="UP000076079">
    <property type="component" value="Chromosome"/>
</dbReference>
<proteinExistence type="inferred from homology"/>
<dbReference type="InterPro" id="IPR043519">
    <property type="entry name" value="NT_sf"/>
</dbReference>
<dbReference type="PANTHER" id="PTHR21043:SF0">
    <property type="entry name" value="MITOCHONDRIAL ASSEMBLY OF RIBOSOMAL LARGE SUBUNIT PROTEIN 1"/>
    <property type="match status" value="1"/>
</dbReference>
<dbReference type="EMBL" id="CP015136">
    <property type="protein sequence ID" value="AMY12223.1"/>
    <property type="molecule type" value="Genomic_DNA"/>
</dbReference>
<reference evidence="3 4" key="1">
    <citation type="journal article" date="2016" name="Genome Announc.">
        <title>First Complete Genome Sequence of a Subdivision 6 Acidobacterium Strain.</title>
        <authorList>
            <person name="Huang S."/>
            <person name="Vieira S."/>
            <person name="Bunk B."/>
            <person name="Riedel T."/>
            <person name="Sproer C."/>
            <person name="Overmann J."/>
        </authorList>
    </citation>
    <scope>NUCLEOTIDE SEQUENCE [LARGE SCALE GENOMIC DNA]</scope>
    <source>
        <strain evidence="4">DSM 100886 HEG_-6_39</strain>
    </source>
</reference>
<dbReference type="NCBIfam" id="TIGR00090">
    <property type="entry name" value="rsfS_iojap_ybeB"/>
    <property type="match status" value="1"/>
</dbReference>
<comment type="similarity">
    <text evidence="1 2">Belongs to the Iojap/RsfS family.</text>
</comment>
<dbReference type="GO" id="GO:0043023">
    <property type="term" value="F:ribosomal large subunit binding"/>
    <property type="evidence" value="ECO:0007669"/>
    <property type="project" value="TreeGrafter"/>
</dbReference>
<evidence type="ECO:0000313" key="3">
    <source>
        <dbReference type="EMBL" id="AMY12223.1"/>
    </source>
</evidence>
<keyword evidence="2" id="KW-0963">Cytoplasm</keyword>
<dbReference type="Pfam" id="PF02410">
    <property type="entry name" value="RsfS"/>
    <property type="match status" value="1"/>
</dbReference>
<dbReference type="OrthoDB" id="9793681at2"/>
<evidence type="ECO:0000256" key="2">
    <source>
        <dbReference type="HAMAP-Rule" id="MF_01477"/>
    </source>
</evidence>
<sequence length="130" mass="14656">MAKTDAQRAEHEPAPIPDDVRGVIDAALDRKATRVTLMDLRGAGAFTDFFVICTGTNIRQVQAIADAVEEKLKAQGLRPAHVEGYDRAEWILLDYFDFIVHVFMPDTREFYSLDRLWGTAARTEMAAEVR</sequence>
<dbReference type="GO" id="GO:0042256">
    <property type="term" value="P:cytosolic ribosome assembly"/>
    <property type="evidence" value="ECO:0007669"/>
    <property type="project" value="UniProtKB-UniRule"/>
</dbReference>
<keyword evidence="2" id="KW-0678">Repressor</keyword>
<evidence type="ECO:0000256" key="1">
    <source>
        <dbReference type="ARBA" id="ARBA00010574"/>
    </source>
</evidence>
<dbReference type="GO" id="GO:0005737">
    <property type="term" value="C:cytoplasm"/>
    <property type="evidence" value="ECO:0007669"/>
    <property type="project" value="UniProtKB-SubCell"/>
</dbReference>
<dbReference type="InterPro" id="IPR004394">
    <property type="entry name" value="Iojap/RsfS/C7orf30"/>
</dbReference>
<dbReference type="GO" id="GO:0090071">
    <property type="term" value="P:negative regulation of ribosome biogenesis"/>
    <property type="evidence" value="ECO:0007669"/>
    <property type="project" value="UniProtKB-UniRule"/>
</dbReference>
<dbReference type="PANTHER" id="PTHR21043">
    <property type="entry name" value="IOJAP SUPERFAMILY ORTHOLOG"/>
    <property type="match status" value="1"/>
</dbReference>
<dbReference type="AlphaFoldDB" id="A0A143PVN5"/>
<comment type="function">
    <text evidence="2">Functions as a ribosomal silencing factor. Interacts with ribosomal protein uL14 (rplN), blocking formation of intersubunit bridge B8. Prevents association of the 30S and 50S ribosomal subunits and the formation of functional ribosomes, thus repressing translation.</text>
</comment>
<accession>A0A143PVN5</accession>
<evidence type="ECO:0000313" key="4">
    <source>
        <dbReference type="Proteomes" id="UP000076079"/>
    </source>
</evidence>
<comment type="subunit">
    <text evidence="2">Interacts with ribosomal protein uL14 (rplN).</text>
</comment>
<dbReference type="SUPFAM" id="SSF81301">
    <property type="entry name" value="Nucleotidyltransferase"/>
    <property type="match status" value="1"/>
</dbReference>
<dbReference type="Gene3D" id="3.30.460.10">
    <property type="entry name" value="Beta Polymerase, domain 2"/>
    <property type="match status" value="1"/>
</dbReference>